<dbReference type="eggNOG" id="KOG1836">
    <property type="taxonomic scope" value="Eukaryota"/>
</dbReference>
<evidence type="ECO:0000313" key="4">
    <source>
        <dbReference type="EMBL" id="ESN95415.1"/>
    </source>
</evidence>
<name>T1FES8_HELRO</name>
<dbReference type="PROSITE" id="PS51117">
    <property type="entry name" value="LAMININ_NTER"/>
    <property type="match status" value="1"/>
</dbReference>
<keyword evidence="2" id="KW-0424">Laminin EGF-like domain</keyword>
<protein>
    <recommendedName>
        <fullName evidence="3">Laminin N-terminal domain-containing protein</fullName>
    </recommendedName>
</protein>
<reference evidence="4 6" key="2">
    <citation type="journal article" date="2013" name="Nature">
        <title>Insights into bilaterian evolution from three spiralian genomes.</title>
        <authorList>
            <person name="Simakov O."/>
            <person name="Marletaz F."/>
            <person name="Cho S.J."/>
            <person name="Edsinger-Gonzales E."/>
            <person name="Havlak P."/>
            <person name="Hellsten U."/>
            <person name="Kuo D.H."/>
            <person name="Larsson T."/>
            <person name="Lv J."/>
            <person name="Arendt D."/>
            <person name="Savage R."/>
            <person name="Osoegawa K."/>
            <person name="de Jong P."/>
            <person name="Grimwood J."/>
            <person name="Chapman J.A."/>
            <person name="Shapiro H."/>
            <person name="Aerts A."/>
            <person name="Otillar R.P."/>
            <person name="Terry A.Y."/>
            <person name="Boore J.L."/>
            <person name="Grigoriev I.V."/>
            <person name="Lindberg D.R."/>
            <person name="Seaver E.C."/>
            <person name="Weisblat D.A."/>
            <person name="Putnam N.H."/>
            <person name="Rokhsar D.S."/>
        </authorList>
    </citation>
    <scope>NUCLEOTIDE SEQUENCE</scope>
</reference>
<evidence type="ECO:0000256" key="1">
    <source>
        <dbReference type="ARBA" id="ARBA00023157"/>
    </source>
</evidence>
<dbReference type="Proteomes" id="UP000015101">
    <property type="component" value="Unassembled WGS sequence"/>
</dbReference>
<evidence type="ECO:0000313" key="6">
    <source>
        <dbReference type="Proteomes" id="UP000015101"/>
    </source>
</evidence>
<dbReference type="HOGENOM" id="CLU_117466_0_0_1"/>
<dbReference type="SMART" id="SM00136">
    <property type="entry name" value="LamNT"/>
    <property type="match status" value="1"/>
</dbReference>
<dbReference type="KEGG" id="hro:HELRODRAFT_179490"/>
<gene>
    <name evidence="5" type="primary">20207327</name>
    <name evidence="4" type="ORF">HELRODRAFT_179490</name>
</gene>
<dbReference type="InterPro" id="IPR050440">
    <property type="entry name" value="Laminin/Netrin_ECM"/>
</dbReference>
<dbReference type="RefSeq" id="XP_009026568.1">
    <property type="nucleotide sequence ID" value="XM_009028320.1"/>
</dbReference>
<dbReference type="EnsemblMetazoa" id="HelroT179490">
    <property type="protein sequence ID" value="HelroP179490"/>
    <property type="gene ID" value="HelroG179490"/>
</dbReference>
<dbReference type="InterPro" id="IPR008211">
    <property type="entry name" value="Laminin_N"/>
</dbReference>
<proteinExistence type="predicted"/>
<evidence type="ECO:0000313" key="5">
    <source>
        <dbReference type="EnsemblMetazoa" id="HelroP179490"/>
    </source>
</evidence>
<dbReference type="Gene3D" id="2.60.120.260">
    <property type="entry name" value="Galactose-binding domain-like"/>
    <property type="match status" value="1"/>
</dbReference>
<reference evidence="6" key="1">
    <citation type="submission" date="2012-12" db="EMBL/GenBank/DDBJ databases">
        <authorList>
            <person name="Hellsten U."/>
            <person name="Grimwood J."/>
            <person name="Chapman J.A."/>
            <person name="Shapiro H."/>
            <person name="Aerts A."/>
            <person name="Otillar R.P."/>
            <person name="Terry A.Y."/>
            <person name="Boore J.L."/>
            <person name="Simakov O."/>
            <person name="Marletaz F."/>
            <person name="Cho S.-J."/>
            <person name="Edsinger-Gonzales E."/>
            <person name="Havlak P."/>
            <person name="Kuo D.-H."/>
            <person name="Larsson T."/>
            <person name="Lv J."/>
            <person name="Arendt D."/>
            <person name="Savage R."/>
            <person name="Osoegawa K."/>
            <person name="de Jong P."/>
            <person name="Lindberg D.R."/>
            <person name="Seaver E.C."/>
            <person name="Weisblat D.A."/>
            <person name="Putnam N.H."/>
            <person name="Grigoriev I.V."/>
            <person name="Rokhsar D.S."/>
        </authorList>
    </citation>
    <scope>NUCLEOTIDE SEQUENCE</scope>
</reference>
<sequence length="172" mass="19239">MSASLSASLSWHSLSRAFEITYVKIAFHLSRPESFAIYKKMSPDGPWIPYQFYSESCQSTYNLPKNEKITDMNEHRATCTNAHSGITPLVGDRVTFSTLEGRPSGKHFHDSPMLQEWVTATHIRIALNRINTLGDQAFKDSKTMQSYYYAIYDVAIGGNGGPGGTRGLRPKL</sequence>
<dbReference type="OrthoDB" id="5984158at2759"/>
<dbReference type="EMBL" id="KB097528">
    <property type="protein sequence ID" value="ESN95415.1"/>
    <property type="molecule type" value="Genomic_DNA"/>
</dbReference>
<dbReference type="Pfam" id="PF00055">
    <property type="entry name" value="Laminin_N"/>
    <property type="match status" value="1"/>
</dbReference>
<dbReference type="PANTHER" id="PTHR10574:SF435">
    <property type="entry name" value="LAMININ SUBUNIT GAMMA-1"/>
    <property type="match status" value="1"/>
</dbReference>
<dbReference type="CTD" id="20207327"/>
<evidence type="ECO:0000259" key="3">
    <source>
        <dbReference type="PROSITE" id="PS51117"/>
    </source>
</evidence>
<dbReference type="PANTHER" id="PTHR10574">
    <property type="entry name" value="NETRIN/LAMININ-RELATED"/>
    <property type="match status" value="1"/>
</dbReference>
<feature type="domain" description="Laminin N-terminal" evidence="3">
    <location>
        <begin position="1"/>
        <end position="159"/>
    </location>
</feature>
<keyword evidence="1" id="KW-1015">Disulfide bond</keyword>
<organism evidence="5 6">
    <name type="scientific">Helobdella robusta</name>
    <name type="common">Californian leech</name>
    <dbReference type="NCBI Taxonomy" id="6412"/>
    <lineage>
        <taxon>Eukaryota</taxon>
        <taxon>Metazoa</taxon>
        <taxon>Spiralia</taxon>
        <taxon>Lophotrochozoa</taxon>
        <taxon>Annelida</taxon>
        <taxon>Clitellata</taxon>
        <taxon>Hirudinea</taxon>
        <taxon>Rhynchobdellida</taxon>
        <taxon>Glossiphoniidae</taxon>
        <taxon>Helobdella</taxon>
    </lineage>
</organism>
<dbReference type="OMA" id="EWVTATH"/>
<accession>T1FES8</accession>
<dbReference type="STRING" id="6412.T1FES8"/>
<reference evidence="5" key="3">
    <citation type="submission" date="2015-06" db="UniProtKB">
        <authorList>
            <consortium name="EnsemblMetazoa"/>
        </authorList>
    </citation>
    <scope>IDENTIFICATION</scope>
</reference>
<dbReference type="GeneID" id="20207327"/>
<evidence type="ECO:0000256" key="2">
    <source>
        <dbReference type="ARBA" id="ARBA00023292"/>
    </source>
</evidence>
<dbReference type="InParanoid" id="T1FES8"/>
<dbReference type="EMBL" id="AMQM01006874">
    <property type="status" value="NOT_ANNOTATED_CDS"/>
    <property type="molecule type" value="Genomic_DNA"/>
</dbReference>
<dbReference type="FunFam" id="2.60.120.260:FF:000337">
    <property type="entry name" value="Netrin G1"/>
    <property type="match status" value="1"/>
</dbReference>
<keyword evidence="6" id="KW-1185">Reference proteome</keyword>
<dbReference type="AlphaFoldDB" id="T1FES8"/>